<dbReference type="KEGG" id="tnu:BD01_1101"/>
<dbReference type="STRING" id="195522.BD01_1101"/>
<sequence length="281" mass="32553">MGVDHYVYLFFDRMLDEVLNIVNKLGRVTFKPVDWEFEEKIRQRLVREWHRHGIKVPEPVRVYSGVLFPKRCIKTIEGKEIRDMDFSIYRVGWLSVLELHPNPRSWWWDAYSHEVIAFLRQFFKWDVLLIAGLNDWADLEGALRLDDMELFVAKLAEWTALGSLPVVPSSLTLAKGNLLDIGYGLYRFFLPERERYGYVLVEPLDGYTVTWVAGAVDFRDPEEVCDAFGEGMGLSLDLTGASLLPLEELEPVHDDELLSLVRKTFRAHVTGNYDLLPCGKR</sequence>
<dbReference type="OrthoDB" id="92273at2157"/>
<proteinExistence type="predicted"/>
<reference evidence="1 2" key="1">
    <citation type="submission" date="2014-02" db="EMBL/GenBank/DDBJ databases">
        <title>Genome Sequence of an Hyperthermophilic Archaeon, Thermococcus nautili 30-1, producing viral vesicles.</title>
        <authorList>
            <person name="Oberto J."/>
            <person name="Gaudin M."/>
            <person name="Cossu M."/>
            <person name="Gorlas A."/>
            <person name="Slesarev A."/>
            <person name="Marguet E."/>
            <person name="Forterre P."/>
        </authorList>
    </citation>
    <scope>NUCLEOTIDE SEQUENCE [LARGE SCALE GENOMIC DNA]</scope>
    <source>
        <strain evidence="1 2">30-1</strain>
    </source>
</reference>
<keyword evidence="2" id="KW-1185">Reference proteome</keyword>
<dbReference type="HOGENOM" id="CLU_080339_0_0_2"/>
<dbReference type="AlphaFoldDB" id="W8NU09"/>
<dbReference type="GeneID" id="64534479"/>
<dbReference type="EMBL" id="CP007264">
    <property type="protein sequence ID" value="AHL22718.1"/>
    <property type="molecule type" value="Genomic_DNA"/>
</dbReference>
<evidence type="ECO:0000313" key="1">
    <source>
        <dbReference type="EMBL" id="AHL22718.1"/>
    </source>
</evidence>
<accession>W8NU09</accession>
<gene>
    <name evidence="1" type="ORF">BD01_1101</name>
</gene>
<dbReference type="eggNOG" id="arCOG10047">
    <property type="taxonomic scope" value="Archaea"/>
</dbReference>
<protein>
    <submittedName>
        <fullName evidence="1">Uncharacterized protein</fullName>
    </submittedName>
</protein>
<organism evidence="1 2">
    <name type="scientific">Thermococcus nautili</name>
    <dbReference type="NCBI Taxonomy" id="195522"/>
    <lineage>
        <taxon>Archaea</taxon>
        <taxon>Methanobacteriati</taxon>
        <taxon>Methanobacteriota</taxon>
        <taxon>Thermococci</taxon>
        <taxon>Thermococcales</taxon>
        <taxon>Thermococcaceae</taxon>
        <taxon>Thermococcus</taxon>
    </lineage>
</organism>
<name>W8NU09_9EURY</name>
<evidence type="ECO:0000313" key="2">
    <source>
        <dbReference type="Proteomes" id="UP000019434"/>
    </source>
</evidence>
<dbReference type="RefSeq" id="WP_211233901.1">
    <property type="nucleotide sequence ID" value="NZ_CP007264.1"/>
</dbReference>
<dbReference type="Proteomes" id="UP000019434">
    <property type="component" value="Chromosome"/>
</dbReference>